<proteinExistence type="predicted"/>
<accession>A0AB39SA32</accession>
<dbReference type="AlphaFoldDB" id="A0AB39SA32"/>
<sequence length="47" mass="5345">MYRSREERCRRRRTAVVAANAPFALIGIDRRRLKVAETALQVGGRSS</sequence>
<gene>
    <name evidence="1" type="ORF">AB5J50_27895</name>
</gene>
<protein>
    <submittedName>
        <fullName evidence="1">Uncharacterized protein</fullName>
    </submittedName>
</protein>
<name>A0AB39SA32_9ACTN</name>
<reference evidence="1" key="1">
    <citation type="submission" date="2024-07" db="EMBL/GenBank/DDBJ databases">
        <authorList>
            <person name="Yu S.T."/>
        </authorList>
    </citation>
    <scope>NUCLEOTIDE SEQUENCE</scope>
    <source>
        <strain evidence="1">R35</strain>
    </source>
</reference>
<dbReference type="EMBL" id="CP163440">
    <property type="protein sequence ID" value="XDQ64333.1"/>
    <property type="molecule type" value="Genomic_DNA"/>
</dbReference>
<dbReference type="RefSeq" id="WP_369260994.1">
    <property type="nucleotide sequence ID" value="NZ_CP163440.1"/>
</dbReference>
<organism evidence="1">
    <name type="scientific">Streptomyces sp. R35</name>
    <dbReference type="NCBI Taxonomy" id="3238630"/>
    <lineage>
        <taxon>Bacteria</taxon>
        <taxon>Bacillati</taxon>
        <taxon>Actinomycetota</taxon>
        <taxon>Actinomycetes</taxon>
        <taxon>Kitasatosporales</taxon>
        <taxon>Streptomycetaceae</taxon>
        <taxon>Streptomyces</taxon>
    </lineage>
</organism>
<evidence type="ECO:0000313" key="1">
    <source>
        <dbReference type="EMBL" id="XDQ64333.1"/>
    </source>
</evidence>